<gene>
    <name evidence="7" type="ORF">Cvel_32042</name>
</gene>
<comment type="similarity">
    <text evidence="2">Belongs to the calflagin family.</text>
</comment>
<dbReference type="InterPro" id="IPR002048">
    <property type="entry name" value="EF_hand_dom"/>
</dbReference>
<keyword evidence="5" id="KW-0106">Calcium</keyword>
<dbReference type="Gene3D" id="1.10.238.10">
    <property type="entry name" value="EF-hand"/>
    <property type="match status" value="2"/>
</dbReference>
<dbReference type="AlphaFoldDB" id="A0A0G4HUU7"/>
<evidence type="ECO:0000256" key="5">
    <source>
        <dbReference type="ARBA" id="ARBA00022837"/>
    </source>
</evidence>
<dbReference type="PRINTS" id="PR01362">
    <property type="entry name" value="CALFLAGIN"/>
</dbReference>
<dbReference type="InterPro" id="IPR011992">
    <property type="entry name" value="EF-hand-dom_pair"/>
</dbReference>
<accession>A0A0G4HUU7</accession>
<evidence type="ECO:0000313" key="7">
    <source>
        <dbReference type="EMBL" id="CEM48240.1"/>
    </source>
</evidence>
<evidence type="ECO:0000256" key="1">
    <source>
        <dbReference type="ARBA" id="ARBA00002387"/>
    </source>
</evidence>
<dbReference type="PROSITE" id="PS00018">
    <property type="entry name" value="EF_HAND_1"/>
    <property type="match status" value="2"/>
</dbReference>
<reference evidence="7" key="1">
    <citation type="submission" date="2014-11" db="EMBL/GenBank/DDBJ databases">
        <authorList>
            <person name="Otto D Thomas"/>
            <person name="Naeem Raeece"/>
        </authorList>
    </citation>
    <scope>NUCLEOTIDE SEQUENCE</scope>
</reference>
<dbReference type="InterPro" id="IPR003299">
    <property type="entry name" value="Calflagin-bd"/>
</dbReference>
<feature type="domain" description="EF-hand" evidence="6">
    <location>
        <begin position="123"/>
        <end position="158"/>
    </location>
</feature>
<organism evidence="7">
    <name type="scientific">Chromera velia CCMP2878</name>
    <dbReference type="NCBI Taxonomy" id="1169474"/>
    <lineage>
        <taxon>Eukaryota</taxon>
        <taxon>Sar</taxon>
        <taxon>Alveolata</taxon>
        <taxon>Colpodellida</taxon>
        <taxon>Chromeraceae</taxon>
        <taxon>Chromera</taxon>
    </lineage>
</organism>
<protein>
    <recommendedName>
        <fullName evidence="6">EF-hand domain-containing protein</fullName>
    </recommendedName>
</protein>
<keyword evidence="4" id="KW-0677">Repeat</keyword>
<comment type="function">
    <text evidence="1">May contribute to the rapid motility of the trypanosomes, playing a role either in flagellar structure or in calcium metabolism. Could alternate between a GDP-bound inactive form to a calcium/GTP-bound active form.</text>
</comment>
<dbReference type="GO" id="GO:0005509">
    <property type="term" value="F:calcium ion binding"/>
    <property type="evidence" value="ECO:0007669"/>
    <property type="project" value="InterPro"/>
</dbReference>
<proteinExistence type="inferred from homology"/>
<evidence type="ECO:0000256" key="4">
    <source>
        <dbReference type="ARBA" id="ARBA00022737"/>
    </source>
</evidence>
<dbReference type="PhylomeDB" id="A0A0G4HUU7"/>
<feature type="domain" description="EF-hand" evidence="6">
    <location>
        <begin position="86"/>
        <end position="121"/>
    </location>
</feature>
<dbReference type="PROSITE" id="PS50222">
    <property type="entry name" value="EF_HAND_2"/>
    <property type="match status" value="3"/>
</dbReference>
<keyword evidence="3" id="KW-0479">Metal-binding</keyword>
<evidence type="ECO:0000256" key="2">
    <source>
        <dbReference type="ARBA" id="ARBA00005727"/>
    </source>
</evidence>
<feature type="domain" description="EF-hand" evidence="6">
    <location>
        <begin position="6"/>
        <end position="41"/>
    </location>
</feature>
<sequence>MEKNPEEFQRRKKMFSQFDPNGNGFLSLAEVDKGIRDILAIDALFDCKPAIMRAFQAAKQCAKSKSKYGDDYIEFREFRFFLVKLRQYFEIWQMFAAVDSSSDRRVSLDEFKEALPKLEAWGCTVEDADAEFKKIDTSGGGMVLFDEFAAWAIMKGLDLEDDDD</sequence>
<dbReference type="EMBL" id="CDMZ01003974">
    <property type="protein sequence ID" value="CEM48240.1"/>
    <property type="molecule type" value="Genomic_DNA"/>
</dbReference>
<dbReference type="InterPro" id="IPR018247">
    <property type="entry name" value="EF_Hand_1_Ca_BS"/>
</dbReference>
<dbReference type="SUPFAM" id="SSF47473">
    <property type="entry name" value="EF-hand"/>
    <property type="match status" value="1"/>
</dbReference>
<name>A0A0G4HUU7_9ALVE</name>
<dbReference type="Pfam" id="PF22592">
    <property type="entry name" value="FCaBP_EF-hand"/>
    <property type="match status" value="1"/>
</dbReference>
<evidence type="ECO:0000256" key="3">
    <source>
        <dbReference type="ARBA" id="ARBA00022723"/>
    </source>
</evidence>
<dbReference type="InterPro" id="IPR054322">
    <property type="entry name" value="FCABP_EF-hand"/>
</dbReference>
<dbReference type="SMART" id="SM00054">
    <property type="entry name" value="EFh"/>
    <property type="match status" value="3"/>
</dbReference>
<dbReference type="VEuPathDB" id="CryptoDB:Cvel_32042"/>
<dbReference type="Pfam" id="PF13499">
    <property type="entry name" value="EF-hand_7"/>
    <property type="match status" value="1"/>
</dbReference>
<evidence type="ECO:0000259" key="6">
    <source>
        <dbReference type="PROSITE" id="PS50222"/>
    </source>
</evidence>